<name>A0A9P4MQ62_9PLEO</name>
<evidence type="ECO:0000256" key="1">
    <source>
        <dbReference type="SAM" id="SignalP"/>
    </source>
</evidence>
<dbReference type="AlphaFoldDB" id="A0A9P4MQ62"/>
<evidence type="ECO:0000313" key="3">
    <source>
        <dbReference type="Proteomes" id="UP000799536"/>
    </source>
</evidence>
<comment type="caution">
    <text evidence="2">The sequence shown here is derived from an EMBL/GenBank/DDBJ whole genome shotgun (WGS) entry which is preliminary data.</text>
</comment>
<keyword evidence="3" id="KW-1185">Reference proteome</keyword>
<dbReference type="EMBL" id="ML993975">
    <property type="protein sequence ID" value="KAF2201459.1"/>
    <property type="molecule type" value="Genomic_DNA"/>
</dbReference>
<protein>
    <submittedName>
        <fullName evidence="2">Uncharacterized protein</fullName>
    </submittedName>
</protein>
<proteinExistence type="predicted"/>
<evidence type="ECO:0000313" key="2">
    <source>
        <dbReference type="EMBL" id="KAF2201459.1"/>
    </source>
</evidence>
<dbReference type="Proteomes" id="UP000799536">
    <property type="component" value="Unassembled WGS sequence"/>
</dbReference>
<accession>A0A9P4MQ62</accession>
<sequence length="214" mass="24326">MFLLPTCMEYQLLLLALTTPLTTIHMPKSPKTWLWEEAIWSHGHKVRRRLLPPAPYANERHHLVMAFSPQKIRRGAARWGNRREYPLDLIHRMKGVRHLVQSCVSNMIVESCTLSSYDFCEHFMGVETPPHYALQSVGLQPTSIDLPFLSILESDEDPAILSPDWSQPPQRSHTLTKPRNPNRATQIRAAANSVQSLLVDPLLGLTSSICTAFQ</sequence>
<reference evidence="2" key="1">
    <citation type="journal article" date="2020" name="Stud. Mycol.">
        <title>101 Dothideomycetes genomes: a test case for predicting lifestyles and emergence of pathogens.</title>
        <authorList>
            <person name="Haridas S."/>
            <person name="Albert R."/>
            <person name="Binder M."/>
            <person name="Bloem J."/>
            <person name="Labutti K."/>
            <person name="Salamov A."/>
            <person name="Andreopoulos B."/>
            <person name="Baker S."/>
            <person name="Barry K."/>
            <person name="Bills G."/>
            <person name="Bluhm B."/>
            <person name="Cannon C."/>
            <person name="Castanera R."/>
            <person name="Culley D."/>
            <person name="Daum C."/>
            <person name="Ezra D."/>
            <person name="Gonzalez J."/>
            <person name="Henrissat B."/>
            <person name="Kuo A."/>
            <person name="Liang C."/>
            <person name="Lipzen A."/>
            <person name="Lutzoni F."/>
            <person name="Magnuson J."/>
            <person name="Mondo S."/>
            <person name="Nolan M."/>
            <person name="Ohm R."/>
            <person name="Pangilinan J."/>
            <person name="Park H.-J."/>
            <person name="Ramirez L."/>
            <person name="Alfaro M."/>
            <person name="Sun H."/>
            <person name="Tritt A."/>
            <person name="Yoshinaga Y."/>
            <person name="Zwiers L.-H."/>
            <person name="Turgeon B."/>
            <person name="Goodwin S."/>
            <person name="Spatafora J."/>
            <person name="Crous P."/>
            <person name="Grigoriev I."/>
        </authorList>
    </citation>
    <scope>NUCLEOTIDE SEQUENCE</scope>
    <source>
        <strain evidence="2">ATCC 74209</strain>
    </source>
</reference>
<keyword evidence="1" id="KW-0732">Signal</keyword>
<feature type="chain" id="PRO_5040292664" evidence="1">
    <location>
        <begin position="24"/>
        <end position="214"/>
    </location>
</feature>
<gene>
    <name evidence="2" type="ORF">GQ43DRAFT_36957</name>
</gene>
<feature type="signal peptide" evidence="1">
    <location>
        <begin position="1"/>
        <end position="23"/>
    </location>
</feature>
<organism evidence="2 3">
    <name type="scientific">Delitschia confertaspora ATCC 74209</name>
    <dbReference type="NCBI Taxonomy" id="1513339"/>
    <lineage>
        <taxon>Eukaryota</taxon>
        <taxon>Fungi</taxon>
        <taxon>Dikarya</taxon>
        <taxon>Ascomycota</taxon>
        <taxon>Pezizomycotina</taxon>
        <taxon>Dothideomycetes</taxon>
        <taxon>Pleosporomycetidae</taxon>
        <taxon>Pleosporales</taxon>
        <taxon>Delitschiaceae</taxon>
        <taxon>Delitschia</taxon>
    </lineage>
</organism>